<dbReference type="PANTHER" id="PTHR30061">
    <property type="entry name" value="MALTOSE-BINDING PERIPLASMIC PROTEIN"/>
    <property type="match status" value="1"/>
</dbReference>
<dbReference type="EMBL" id="JADIML010000005">
    <property type="protein sequence ID" value="MBO8462320.1"/>
    <property type="molecule type" value="Genomic_DNA"/>
</dbReference>
<comment type="caution">
    <text evidence="4">The sequence shown here is derived from an EMBL/GenBank/DDBJ whole genome shotgun (WGS) entry which is preliminary data.</text>
</comment>
<feature type="non-terminal residue" evidence="4">
    <location>
        <position position="1"/>
    </location>
</feature>
<evidence type="ECO:0000313" key="4">
    <source>
        <dbReference type="EMBL" id="MBO8462320.1"/>
    </source>
</evidence>
<dbReference type="Proteomes" id="UP000823618">
    <property type="component" value="Unassembled WGS sequence"/>
</dbReference>
<dbReference type="GO" id="GO:0015768">
    <property type="term" value="P:maltose transport"/>
    <property type="evidence" value="ECO:0007669"/>
    <property type="project" value="TreeGrafter"/>
</dbReference>
<organism evidence="4 5">
    <name type="scientific">Candidatus Scybalomonas excrementavium</name>
    <dbReference type="NCBI Taxonomy" id="2840943"/>
    <lineage>
        <taxon>Bacteria</taxon>
        <taxon>Bacillati</taxon>
        <taxon>Bacillota</taxon>
        <taxon>Clostridia</taxon>
        <taxon>Lachnospirales</taxon>
        <taxon>Lachnospiraceae</taxon>
        <taxon>Lachnospiraceae incertae sedis</taxon>
        <taxon>Candidatus Scybalomonas</taxon>
    </lineage>
</organism>
<keyword evidence="2" id="KW-0813">Transport</keyword>
<dbReference type="Pfam" id="PF13416">
    <property type="entry name" value="SBP_bac_8"/>
    <property type="match status" value="1"/>
</dbReference>
<reference evidence="4" key="1">
    <citation type="submission" date="2020-10" db="EMBL/GenBank/DDBJ databases">
        <authorList>
            <person name="Gilroy R."/>
        </authorList>
    </citation>
    <scope>NUCLEOTIDE SEQUENCE</scope>
    <source>
        <strain evidence="4">E3-2379</strain>
    </source>
</reference>
<dbReference type="GO" id="GO:0042956">
    <property type="term" value="P:maltodextrin transmembrane transport"/>
    <property type="evidence" value="ECO:0007669"/>
    <property type="project" value="TreeGrafter"/>
</dbReference>
<keyword evidence="3" id="KW-0732">Signal</keyword>
<reference evidence="4" key="2">
    <citation type="journal article" date="2021" name="PeerJ">
        <title>Extensive microbial diversity within the chicken gut microbiome revealed by metagenomics and culture.</title>
        <authorList>
            <person name="Gilroy R."/>
            <person name="Ravi A."/>
            <person name="Getino M."/>
            <person name="Pursley I."/>
            <person name="Horton D.L."/>
            <person name="Alikhan N.F."/>
            <person name="Baker D."/>
            <person name="Gharbi K."/>
            <person name="Hall N."/>
            <person name="Watson M."/>
            <person name="Adriaenssens E.M."/>
            <person name="Foster-Nyarko E."/>
            <person name="Jarju S."/>
            <person name="Secka A."/>
            <person name="Antonio M."/>
            <person name="Oren A."/>
            <person name="Chaudhuri R.R."/>
            <person name="La Ragione R."/>
            <person name="Hildebrand F."/>
            <person name="Pallen M.J."/>
        </authorList>
    </citation>
    <scope>NUCLEOTIDE SEQUENCE</scope>
    <source>
        <strain evidence="4">E3-2379</strain>
    </source>
</reference>
<dbReference type="SUPFAM" id="SSF53850">
    <property type="entry name" value="Periplasmic binding protein-like II"/>
    <property type="match status" value="1"/>
</dbReference>
<evidence type="ECO:0000256" key="1">
    <source>
        <dbReference type="ARBA" id="ARBA00008520"/>
    </source>
</evidence>
<dbReference type="GO" id="GO:1901982">
    <property type="term" value="F:maltose binding"/>
    <property type="evidence" value="ECO:0007669"/>
    <property type="project" value="TreeGrafter"/>
</dbReference>
<accession>A0A9D9N6U8</accession>
<evidence type="ECO:0000256" key="3">
    <source>
        <dbReference type="ARBA" id="ARBA00022729"/>
    </source>
</evidence>
<sequence length="249" mass="28007">AEPTNDWTWDDVKEASKQISEKLDGMKGFSFQMKPDPYDFEMYLWSNGSSYVDKDGNLEGSLNSEQSVQVLQMFQDMEKEGYAVATEQTGTDEFRAGQTAMYVYGSWAIDSLNADGLNYGVVTIPSFAGQEKSKSILSSSGVSISKDCKNKEAAWEFVKFWTSEEMNKERIGLELPVLYSVVEAEGIMEQPEYAPFYTMLEQSEGTTPASFLIESWPELKDTLSLSFERIFNPSSMEDPKTVLDEAAMQ</sequence>
<dbReference type="AlphaFoldDB" id="A0A9D9N6U8"/>
<name>A0A9D9N6U8_9FIRM</name>
<evidence type="ECO:0000256" key="2">
    <source>
        <dbReference type="ARBA" id="ARBA00022448"/>
    </source>
</evidence>
<evidence type="ECO:0000313" key="5">
    <source>
        <dbReference type="Proteomes" id="UP000823618"/>
    </source>
</evidence>
<dbReference type="Gene3D" id="3.40.190.10">
    <property type="entry name" value="Periplasmic binding protein-like II"/>
    <property type="match status" value="1"/>
</dbReference>
<dbReference type="GO" id="GO:0055052">
    <property type="term" value="C:ATP-binding cassette (ABC) transporter complex, substrate-binding subunit-containing"/>
    <property type="evidence" value="ECO:0007669"/>
    <property type="project" value="TreeGrafter"/>
</dbReference>
<comment type="similarity">
    <text evidence="1">Belongs to the bacterial solute-binding protein 1 family.</text>
</comment>
<dbReference type="PANTHER" id="PTHR30061:SF50">
    <property type="entry name" value="MALTOSE_MALTODEXTRIN-BINDING PERIPLASMIC PROTEIN"/>
    <property type="match status" value="1"/>
</dbReference>
<dbReference type="InterPro" id="IPR006059">
    <property type="entry name" value="SBP"/>
</dbReference>
<protein>
    <submittedName>
        <fullName evidence="4">Extracellular solute-binding protein</fullName>
    </submittedName>
</protein>
<gene>
    <name evidence="4" type="ORF">IAC13_00130</name>
</gene>
<proteinExistence type="inferred from homology"/>